<organism evidence="4">
    <name type="scientific">Cladocopium goreaui</name>
    <dbReference type="NCBI Taxonomy" id="2562237"/>
    <lineage>
        <taxon>Eukaryota</taxon>
        <taxon>Sar</taxon>
        <taxon>Alveolata</taxon>
        <taxon>Dinophyceae</taxon>
        <taxon>Suessiales</taxon>
        <taxon>Symbiodiniaceae</taxon>
        <taxon>Cladocopium</taxon>
    </lineage>
</organism>
<evidence type="ECO:0000313" key="7">
    <source>
        <dbReference type="Proteomes" id="UP001152797"/>
    </source>
</evidence>
<feature type="zinc finger region" description="C3H1-type" evidence="1">
    <location>
        <begin position="747"/>
        <end position="775"/>
    </location>
</feature>
<evidence type="ECO:0000256" key="1">
    <source>
        <dbReference type="PROSITE-ProRule" id="PRU00723"/>
    </source>
</evidence>
<feature type="domain" description="C3H1-type" evidence="3">
    <location>
        <begin position="747"/>
        <end position="775"/>
    </location>
</feature>
<feature type="compositionally biased region" description="Basic and acidic residues" evidence="2">
    <location>
        <begin position="73"/>
        <end position="89"/>
    </location>
</feature>
<feature type="compositionally biased region" description="Basic and acidic residues" evidence="2">
    <location>
        <begin position="811"/>
        <end position="827"/>
    </location>
</feature>
<evidence type="ECO:0000313" key="6">
    <source>
        <dbReference type="EMBL" id="CAL4793180.1"/>
    </source>
</evidence>
<feature type="compositionally biased region" description="Polar residues" evidence="2">
    <location>
        <begin position="1"/>
        <end position="13"/>
    </location>
</feature>
<feature type="region of interest" description="Disordered" evidence="2">
    <location>
        <begin position="1"/>
        <end position="20"/>
    </location>
</feature>
<dbReference type="AlphaFoldDB" id="A0A9P1DB84"/>
<dbReference type="GO" id="GO:0008270">
    <property type="term" value="F:zinc ion binding"/>
    <property type="evidence" value="ECO:0007669"/>
    <property type="project" value="UniProtKB-KW"/>
</dbReference>
<dbReference type="InterPro" id="IPR000571">
    <property type="entry name" value="Znf_CCCH"/>
</dbReference>
<keyword evidence="1" id="KW-0862">Zinc</keyword>
<reference evidence="4" key="1">
    <citation type="submission" date="2022-10" db="EMBL/GenBank/DDBJ databases">
        <authorList>
            <person name="Chen Y."/>
            <person name="Dougan E. K."/>
            <person name="Chan C."/>
            <person name="Rhodes N."/>
            <person name="Thang M."/>
        </authorList>
    </citation>
    <scope>NUCLEOTIDE SEQUENCE</scope>
</reference>
<feature type="compositionally biased region" description="Basic residues" evidence="2">
    <location>
        <begin position="828"/>
        <end position="837"/>
    </location>
</feature>
<evidence type="ECO:0000313" key="5">
    <source>
        <dbReference type="EMBL" id="CAL1159243.1"/>
    </source>
</evidence>
<dbReference type="EMBL" id="CAMXCT030003713">
    <property type="protein sequence ID" value="CAL4793180.1"/>
    <property type="molecule type" value="Genomic_DNA"/>
</dbReference>
<evidence type="ECO:0000259" key="3">
    <source>
        <dbReference type="PROSITE" id="PS50103"/>
    </source>
</evidence>
<evidence type="ECO:0000256" key="2">
    <source>
        <dbReference type="SAM" id="MobiDB-lite"/>
    </source>
</evidence>
<dbReference type="OrthoDB" id="447439at2759"/>
<dbReference type="Proteomes" id="UP001152797">
    <property type="component" value="Unassembled WGS sequence"/>
</dbReference>
<feature type="compositionally biased region" description="Basic and acidic residues" evidence="2">
    <location>
        <begin position="109"/>
        <end position="141"/>
    </location>
</feature>
<gene>
    <name evidence="4" type="ORF">C1SCF055_LOCUS31555</name>
</gene>
<name>A0A9P1DB84_9DINO</name>
<protein>
    <submittedName>
        <fullName evidence="6">Retrovirus-related Pol polyprotein from transposon TNT 1-94</fullName>
    </submittedName>
</protein>
<dbReference type="EMBL" id="CAMXCT020003713">
    <property type="protein sequence ID" value="CAL1159243.1"/>
    <property type="molecule type" value="Genomic_DNA"/>
</dbReference>
<keyword evidence="7" id="KW-1185">Reference proteome</keyword>
<feature type="region of interest" description="Disordered" evidence="2">
    <location>
        <begin position="804"/>
        <end position="900"/>
    </location>
</feature>
<evidence type="ECO:0000313" key="4">
    <source>
        <dbReference type="EMBL" id="CAI4005868.1"/>
    </source>
</evidence>
<feature type="region of interest" description="Disordered" evidence="2">
    <location>
        <begin position="25"/>
        <end position="141"/>
    </location>
</feature>
<comment type="caution">
    <text evidence="4">The sequence shown here is derived from an EMBL/GenBank/DDBJ whole genome shotgun (WGS) entry which is preliminary data.</text>
</comment>
<dbReference type="PROSITE" id="PS50103">
    <property type="entry name" value="ZF_C3H1"/>
    <property type="match status" value="1"/>
</dbReference>
<feature type="compositionally biased region" description="Polar residues" evidence="2">
    <location>
        <begin position="207"/>
        <end position="229"/>
    </location>
</feature>
<dbReference type="EMBL" id="CAMXCT010003713">
    <property type="protein sequence ID" value="CAI4005868.1"/>
    <property type="molecule type" value="Genomic_DNA"/>
</dbReference>
<accession>A0A9P1DB84</accession>
<feature type="region of interest" description="Disordered" evidence="2">
    <location>
        <begin position="174"/>
        <end position="240"/>
    </location>
</feature>
<proteinExistence type="predicted"/>
<feature type="compositionally biased region" description="Polar residues" evidence="2">
    <location>
        <begin position="43"/>
        <end position="70"/>
    </location>
</feature>
<reference evidence="5" key="2">
    <citation type="submission" date="2024-04" db="EMBL/GenBank/DDBJ databases">
        <authorList>
            <person name="Chen Y."/>
            <person name="Shah S."/>
            <person name="Dougan E. K."/>
            <person name="Thang M."/>
            <person name="Chan C."/>
        </authorList>
    </citation>
    <scope>NUCLEOTIDE SEQUENCE [LARGE SCALE GENOMIC DNA]</scope>
</reference>
<keyword evidence="1" id="KW-0479">Metal-binding</keyword>
<sequence>MSTSATWHVSDSWSHAGRHRLKEVEERQGIDAFVLGNRRSLAPSGSEQGGQETKSEQQSGELENGTSFQTPGGERREPDEKPLMGKLDEMEPEELYEPLANDAARVSGKRHEGAWKRRTMGDGRNSKGDEHDSSEKECHGKGLEEALGSQMLQHFQSETTRLQMQNDMLVKELQRMREERSQQPTLAVPPSWHGNVRGPTPPPRVSPATNGTQTWLSPETFRCTPNGTRVPSGPPPPDPPPFPKWPPEFAHYDKVEEPPRKFRGVMGDGGFRLSQGVCSPQDARHFWLEQEVASLREKLESEAMRSRSLHGSYWSRPFQTEAQKVRHDQESVAYMRSHAEPGLMDPKREQRSHGDVFQRDRADVACVHGALSLSSCAGPGQAHGDECGHALSGPEQAHGDLYRHTQSGPVQALGDRFLQACAGPEQALGERCLPDRAHDAAMRELGEVYQQDRAGDQCPIGGALHQSRAQRHEREVVEDGDLKSIPIQLPLLPSPDGRDASLEAGDWLIQLEPLIGDLSKNAAGWWRKIMDATTSTYSCWLHADPLARLKIVAPENGTLSSGFERLDQRVTSLLLQSVPKAIKDEIIATRELSTTAILFRVMRTFQPGGLLEKSRLLEDLTTITTVKTSQDVVAALRLWKRKASRASELCAQLPDPLLLIRTLDGIAKPVVDSSPQASFRIATFRMNYSLDIRPSLANVWLFYDLLLAEAEVAVHSSTTTSMTEAKTSTKAAVKAMQSPTTSKTTTQASMWPCKFWLSEGGCRQGQRCRWPHPWEGVADRTSRCTNCSSLQHLQADCPFKTQVKSPVGGEGDSKEDVGGGVKSDKGGGKGKGKNKGKSKNDSNQKGATKDSSQGKKEDSINRTTTAGAEDEVKGKAESTATSTGGGVGGDKKAEGGGNGTTELLQEATKLLKSLHLPNVKMIKLQEIGDPMKSPSDLMLLDSGATHALRRASSWSEWNDATTTVVALAKGTTSSLRLKSGTETLLSTPDDDSFGNGILPMGALTKLGYEITWSGGDCKMMGTKGDKVEVTVINGCPMVPRQLGMELMEHMENNSRVTKARSALVRTIVQHPELMEGLSDLDAATLLQVMLKKEFPDLPDTICQKVAPSAVKIDTEQLPWNRGLRRRMMRARRVILHLYSGPDQKTWQVLQDSDTEL</sequence>
<keyword evidence="1" id="KW-0863">Zinc-finger</keyword>